<dbReference type="InterPro" id="IPR027094">
    <property type="entry name" value="Mitofusin_fam"/>
</dbReference>
<dbReference type="AlphaFoldDB" id="A0A1G6KH82"/>
<dbReference type="GO" id="GO:0005525">
    <property type="term" value="F:GTP binding"/>
    <property type="evidence" value="ECO:0007669"/>
    <property type="project" value="UniProtKB-KW"/>
</dbReference>
<sequence>MKDYFSDHAQRKAEVLEYLGEVSDILVSQENDSEAGSFKKLAEYIEDDLFSIVLVGEFSSGKSTFLNALMHKRILPSFTSETTATVNFLRHKEKAPTGEAGIVYYNDGRMEALPDLELKTIENVVSTRSEKGEKAVAATINHVDLFLESQFLKNGIMLVDSPGLNGIAENHLEITRKQIEQSHAAIFMFSADHPGSKSDFEHLEELKSHSKNIFFVLNKINDIKTEEGDTVERVINSLKDSYHKMFPEETEIPKIWPIAADAALVARDETFNNYHGEVVKTSERRAELEIISRLGAFEERLLQYLTQGERTRDQLLEPVHKAVEKLNSNRKFLEEEQRILENEESPEEMLKAKEKLEEQLKELEKEKKEIAAPVRIAVDKSTNNLKNSIGAKFEKITNNIDAEIDAIDSVQEMIDYAENVENTLNKKYAKVARTLKEEIYEEIIALVREKCFDYLMELSEAFDQVHNNSNVEVKQNAFEIREIKLTANLEQFDKEIAELDAEIASIEKANSMLRKKRIKTQKIELDLQDLEQQKRELQAHRNYIYANTTIPAVQKHYIAKEENVARTYEEDGFLGWLAGKLIGKKKITKREETVERAAHDQAEEELHVKIKDVDNQIGVINAQIQNVGSIEESSEQLICEIEENETRRAELKNKIIEKQNALRKKLNENAKEELRNLRKQIKCYVEESGEGTEEVLKKFLVEQKNEYMKTVNSLVTKNIEMQLKDYNEKLDKIIDAISTTGEERKRRLEEIQILLGKVTECLDKGLNIQTKLESVLNDVIEQENL</sequence>
<dbReference type="GO" id="GO:0003924">
    <property type="term" value="F:GTPase activity"/>
    <property type="evidence" value="ECO:0007669"/>
    <property type="project" value="InterPro"/>
</dbReference>
<keyword evidence="6" id="KW-0175">Coiled coil</keyword>
<dbReference type="OrthoDB" id="1667471at2"/>
<comment type="subcellular location">
    <subcellularLocation>
        <location evidence="1">Membrane</location>
    </subcellularLocation>
</comment>
<keyword evidence="3" id="KW-0378">Hydrolase</keyword>
<dbReference type="RefSeq" id="WP_093729921.1">
    <property type="nucleotide sequence ID" value="NZ_FMYW01000004.1"/>
</dbReference>
<evidence type="ECO:0000256" key="4">
    <source>
        <dbReference type="ARBA" id="ARBA00023134"/>
    </source>
</evidence>
<keyword evidence="5" id="KW-0472">Membrane</keyword>
<protein>
    <submittedName>
        <fullName evidence="8">Dynamin family protein</fullName>
    </submittedName>
</protein>
<name>A0A1G6KH82_9FIRM</name>
<evidence type="ECO:0000313" key="8">
    <source>
        <dbReference type="EMBL" id="SDC30171.1"/>
    </source>
</evidence>
<evidence type="ECO:0000259" key="7">
    <source>
        <dbReference type="Pfam" id="PF00350"/>
    </source>
</evidence>
<proteinExistence type="predicted"/>
<dbReference type="CDD" id="cd09912">
    <property type="entry name" value="DLP_2"/>
    <property type="match status" value="1"/>
</dbReference>
<evidence type="ECO:0000256" key="2">
    <source>
        <dbReference type="ARBA" id="ARBA00022741"/>
    </source>
</evidence>
<dbReference type="SUPFAM" id="SSF52540">
    <property type="entry name" value="P-loop containing nucleoside triphosphate hydrolases"/>
    <property type="match status" value="1"/>
</dbReference>
<evidence type="ECO:0000256" key="3">
    <source>
        <dbReference type="ARBA" id="ARBA00022801"/>
    </source>
</evidence>
<dbReference type="Gene3D" id="3.40.50.300">
    <property type="entry name" value="P-loop containing nucleotide triphosphate hydrolases"/>
    <property type="match status" value="1"/>
</dbReference>
<dbReference type="GO" id="GO:0016020">
    <property type="term" value="C:membrane"/>
    <property type="evidence" value="ECO:0007669"/>
    <property type="project" value="UniProtKB-SubCell"/>
</dbReference>
<evidence type="ECO:0000256" key="6">
    <source>
        <dbReference type="SAM" id="Coils"/>
    </source>
</evidence>
<keyword evidence="9" id="KW-1185">Reference proteome</keyword>
<dbReference type="PANTHER" id="PTHR10465:SF0">
    <property type="entry name" value="SARCALUMENIN"/>
    <property type="match status" value="1"/>
</dbReference>
<evidence type="ECO:0000256" key="5">
    <source>
        <dbReference type="ARBA" id="ARBA00023136"/>
    </source>
</evidence>
<keyword evidence="2" id="KW-0547">Nucleotide-binding</keyword>
<dbReference type="Proteomes" id="UP000198943">
    <property type="component" value="Unassembled WGS sequence"/>
</dbReference>
<accession>A0A1G6KH82</accession>
<evidence type="ECO:0000256" key="1">
    <source>
        <dbReference type="ARBA" id="ARBA00004370"/>
    </source>
</evidence>
<keyword evidence="4" id="KW-0342">GTP-binding</keyword>
<organism evidence="8 9">
    <name type="scientific">Succiniclasticum ruminis</name>
    <dbReference type="NCBI Taxonomy" id="40841"/>
    <lineage>
        <taxon>Bacteria</taxon>
        <taxon>Bacillati</taxon>
        <taxon>Bacillota</taxon>
        <taxon>Negativicutes</taxon>
        <taxon>Acidaminococcales</taxon>
        <taxon>Acidaminococcaceae</taxon>
        <taxon>Succiniclasticum</taxon>
    </lineage>
</organism>
<dbReference type="EMBL" id="FMYW01000004">
    <property type="protein sequence ID" value="SDC30171.1"/>
    <property type="molecule type" value="Genomic_DNA"/>
</dbReference>
<feature type="domain" description="Dynamin N-terminal" evidence="7">
    <location>
        <begin position="52"/>
        <end position="219"/>
    </location>
</feature>
<feature type="coiled-coil region" evidence="6">
    <location>
        <begin position="482"/>
        <end position="540"/>
    </location>
</feature>
<feature type="coiled-coil region" evidence="6">
    <location>
        <begin position="323"/>
        <end position="373"/>
    </location>
</feature>
<reference evidence="9" key="1">
    <citation type="submission" date="2016-10" db="EMBL/GenBank/DDBJ databases">
        <authorList>
            <person name="Varghese N."/>
            <person name="Submissions S."/>
        </authorList>
    </citation>
    <scope>NUCLEOTIDE SEQUENCE [LARGE SCALE GENOMIC DNA]</scope>
    <source>
        <strain evidence="9">DSM 11005</strain>
    </source>
</reference>
<feature type="coiled-coil region" evidence="6">
    <location>
        <begin position="634"/>
        <end position="687"/>
    </location>
</feature>
<evidence type="ECO:0000313" key="9">
    <source>
        <dbReference type="Proteomes" id="UP000198943"/>
    </source>
</evidence>
<dbReference type="Pfam" id="PF00350">
    <property type="entry name" value="Dynamin_N"/>
    <property type="match status" value="1"/>
</dbReference>
<gene>
    <name evidence="8" type="ORF">SAMN04487864_104254</name>
</gene>
<dbReference type="InterPro" id="IPR045063">
    <property type="entry name" value="Dynamin_N"/>
</dbReference>
<dbReference type="PANTHER" id="PTHR10465">
    <property type="entry name" value="TRANSMEMBRANE GTPASE FZO1"/>
    <property type="match status" value="1"/>
</dbReference>
<dbReference type="InterPro" id="IPR027417">
    <property type="entry name" value="P-loop_NTPase"/>
</dbReference>